<dbReference type="Gene3D" id="2.40.420.20">
    <property type="match status" value="1"/>
</dbReference>
<feature type="domain" description="Multidrug resistance protein MdtA-like beta-barrel" evidence="5">
    <location>
        <begin position="227"/>
        <end position="298"/>
    </location>
</feature>
<evidence type="ECO:0000259" key="4">
    <source>
        <dbReference type="Pfam" id="PF25917"/>
    </source>
</evidence>
<keyword evidence="2" id="KW-0175">Coiled coil</keyword>
<reference evidence="7 8" key="1">
    <citation type="submission" date="2014-04" db="EMBL/GenBank/DDBJ databases">
        <title>Characterization and application of a salt tolerant electro-active bacterium.</title>
        <authorList>
            <person name="Yang L."/>
            <person name="Wei S."/>
            <person name="Tay Q.X.M."/>
        </authorList>
    </citation>
    <scope>NUCLEOTIDE SEQUENCE [LARGE SCALE GENOMIC DNA]</scope>
    <source>
        <strain evidence="7 8">LY1</strain>
    </source>
</reference>
<dbReference type="InterPro" id="IPR058625">
    <property type="entry name" value="MdtA-like_BSH"/>
</dbReference>
<dbReference type="Pfam" id="PF25944">
    <property type="entry name" value="Beta-barrel_RND"/>
    <property type="match status" value="1"/>
</dbReference>
<feature type="coiled-coil region" evidence="2">
    <location>
        <begin position="114"/>
        <end position="172"/>
    </location>
</feature>
<dbReference type="AlphaFoldDB" id="A0A074KXP8"/>
<dbReference type="Pfam" id="PF25876">
    <property type="entry name" value="HH_MFP_RND"/>
    <property type="match status" value="1"/>
</dbReference>
<dbReference type="EMBL" id="JMIH01000023">
    <property type="protein sequence ID" value="KEO72985.1"/>
    <property type="molecule type" value="Genomic_DNA"/>
</dbReference>
<dbReference type="GO" id="GO:0030313">
    <property type="term" value="C:cell envelope"/>
    <property type="evidence" value="ECO:0007669"/>
    <property type="project" value="UniProtKB-SubCell"/>
</dbReference>
<dbReference type="GO" id="GO:0046677">
    <property type="term" value="P:response to antibiotic"/>
    <property type="evidence" value="ECO:0007669"/>
    <property type="project" value="TreeGrafter"/>
</dbReference>
<dbReference type="InterPro" id="IPR058626">
    <property type="entry name" value="MdtA-like_b-barrel"/>
</dbReference>
<dbReference type="Gene3D" id="2.40.50.100">
    <property type="match status" value="1"/>
</dbReference>
<feature type="domain" description="Multidrug resistance protein MdtA-like alpha-helical hairpin" evidence="3">
    <location>
        <begin position="108"/>
        <end position="176"/>
    </location>
</feature>
<name>A0A074KXP8_9BACT</name>
<dbReference type="SUPFAM" id="SSF111369">
    <property type="entry name" value="HlyD-like secretion proteins"/>
    <property type="match status" value="1"/>
</dbReference>
<evidence type="ECO:0000259" key="6">
    <source>
        <dbReference type="Pfam" id="PF25989"/>
    </source>
</evidence>
<comment type="similarity">
    <text evidence="1">Belongs to the membrane fusion protein (MFP) (TC 8.A.1) family.</text>
</comment>
<protein>
    <submittedName>
        <fullName evidence="7">Uncharacterized protein</fullName>
    </submittedName>
</protein>
<dbReference type="Gene3D" id="1.10.287.470">
    <property type="entry name" value="Helix hairpin bin"/>
    <property type="match status" value="1"/>
</dbReference>
<evidence type="ECO:0000256" key="2">
    <source>
        <dbReference type="SAM" id="Coils"/>
    </source>
</evidence>
<dbReference type="eggNOG" id="COG0845">
    <property type="taxonomic scope" value="Bacteria"/>
</dbReference>
<dbReference type="Proteomes" id="UP000027821">
    <property type="component" value="Unassembled WGS sequence"/>
</dbReference>
<dbReference type="InterPro" id="IPR058624">
    <property type="entry name" value="MdtA-like_HH"/>
</dbReference>
<evidence type="ECO:0000259" key="5">
    <source>
        <dbReference type="Pfam" id="PF25944"/>
    </source>
</evidence>
<dbReference type="NCBIfam" id="TIGR01730">
    <property type="entry name" value="RND_mfp"/>
    <property type="match status" value="1"/>
</dbReference>
<organism evidence="7 8">
    <name type="scientific">Anditalea andensis</name>
    <dbReference type="NCBI Taxonomy" id="1048983"/>
    <lineage>
        <taxon>Bacteria</taxon>
        <taxon>Pseudomonadati</taxon>
        <taxon>Bacteroidota</taxon>
        <taxon>Cytophagia</taxon>
        <taxon>Cytophagales</taxon>
        <taxon>Cytophagaceae</taxon>
        <taxon>Anditalea</taxon>
    </lineage>
</organism>
<dbReference type="Gene3D" id="2.40.30.170">
    <property type="match status" value="1"/>
</dbReference>
<comment type="caution">
    <text evidence="7">The sequence shown here is derived from an EMBL/GenBank/DDBJ whole genome shotgun (WGS) entry which is preliminary data.</text>
</comment>
<dbReference type="OrthoDB" id="9801814at2"/>
<gene>
    <name evidence="7" type="ORF">EL17_15335</name>
</gene>
<evidence type="ECO:0000313" key="7">
    <source>
        <dbReference type="EMBL" id="KEO72985.1"/>
    </source>
</evidence>
<dbReference type="InterPro" id="IPR006143">
    <property type="entry name" value="RND_pump_MFP"/>
</dbReference>
<keyword evidence="8" id="KW-1185">Reference proteome</keyword>
<dbReference type="STRING" id="1048983.EL17_15335"/>
<feature type="domain" description="YknX-like C-terminal permuted SH3-like" evidence="6">
    <location>
        <begin position="303"/>
        <end position="370"/>
    </location>
</feature>
<dbReference type="GO" id="GO:0005886">
    <property type="term" value="C:plasma membrane"/>
    <property type="evidence" value="ECO:0007669"/>
    <property type="project" value="TreeGrafter"/>
</dbReference>
<dbReference type="InterPro" id="IPR058637">
    <property type="entry name" value="YknX-like_C"/>
</dbReference>
<dbReference type="PANTHER" id="PTHR30158">
    <property type="entry name" value="ACRA/E-RELATED COMPONENT OF DRUG EFFLUX TRANSPORTER"/>
    <property type="match status" value="1"/>
</dbReference>
<evidence type="ECO:0000256" key="1">
    <source>
        <dbReference type="ARBA" id="ARBA00009477"/>
    </source>
</evidence>
<dbReference type="Pfam" id="PF25917">
    <property type="entry name" value="BSH_RND"/>
    <property type="match status" value="1"/>
</dbReference>
<dbReference type="GO" id="GO:0022857">
    <property type="term" value="F:transmembrane transporter activity"/>
    <property type="evidence" value="ECO:0007669"/>
    <property type="project" value="InterPro"/>
</dbReference>
<evidence type="ECO:0000313" key="8">
    <source>
        <dbReference type="Proteomes" id="UP000027821"/>
    </source>
</evidence>
<feature type="domain" description="Multidrug resistance protein MdtA-like barrel-sandwich hybrid" evidence="4">
    <location>
        <begin position="67"/>
        <end position="203"/>
    </location>
</feature>
<proteinExistence type="inferred from homology"/>
<accession>A0A074KXP8</accession>
<evidence type="ECO:0000259" key="3">
    <source>
        <dbReference type="Pfam" id="PF25876"/>
    </source>
</evidence>
<dbReference type="Pfam" id="PF25989">
    <property type="entry name" value="YknX_C"/>
    <property type="match status" value="1"/>
</dbReference>
<sequence>MGGNIKYTGLKLRITFRNIFLIGMICMSSCAEEEEEELPTRVTTVEVISEEVRFTQQYPATVIALEEIDLRADVVGYVTGVHVKEGQKVKKGQLMYTIDQTRYEARREQAASSLSIAEANFERIKRDVQRYEALMAEDAIAIQIYDDAVTALRTAEQEVRSARSNLENALIDLRYASIHAPLDGTVGFSQVRQGSLVSPGETLLNTISKDDPIGVDFYPEERYLRKFIQLQESPTAERDSIFLLRLPDGEMYPYGGQIDIIDRAVDRNTGTIQIRLRFDNPDNLLRPGLSANLTVKDDLPEEVLTIPQAAVIEQMGEFSVFIVEDNKAKGVKVNTGRNIRDRTVILEGLEEGQQVIVKGVQRISDGDPVNAEKTKLR</sequence>